<dbReference type="PROSITE" id="PS00650">
    <property type="entry name" value="G_PROTEIN_RECEP_F2_2"/>
    <property type="match status" value="1"/>
</dbReference>
<organism evidence="6 7">
    <name type="scientific">Argiope bruennichi</name>
    <name type="common">Wasp spider</name>
    <name type="synonym">Aranea bruennichi</name>
    <dbReference type="NCBI Taxonomy" id="94029"/>
    <lineage>
        <taxon>Eukaryota</taxon>
        <taxon>Metazoa</taxon>
        <taxon>Ecdysozoa</taxon>
        <taxon>Arthropoda</taxon>
        <taxon>Chelicerata</taxon>
        <taxon>Arachnida</taxon>
        <taxon>Araneae</taxon>
        <taxon>Araneomorphae</taxon>
        <taxon>Entelegynae</taxon>
        <taxon>Araneoidea</taxon>
        <taxon>Araneidae</taxon>
        <taxon>Argiope</taxon>
    </lineage>
</organism>
<name>A0A8T0G0C0_ARGBR</name>
<dbReference type="Proteomes" id="UP000807504">
    <property type="component" value="Unassembled WGS sequence"/>
</dbReference>
<evidence type="ECO:0000313" key="7">
    <source>
        <dbReference type="Proteomes" id="UP000807504"/>
    </source>
</evidence>
<keyword evidence="4 5" id="KW-0472">Membrane</keyword>
<sequence>MKRKQSLLLKIRIKICYKKIFLRKAVRATLVLVPLFGLHFCIIIYRPPQSTRCDLLTAYTYFSHAMDGLQGLLVSLIFCYMNGEVIYLQKRTYQRYRLRHGIGRGRTQSSVMMHPVSVTQVSSMIETQTSQVGLHYRTRNGDRPRDLGNSVVEGNAVVEDVAVV</sequence>
<evidence type="ECO:0000313" key="6">
    <source>
        <dbReference type="EMBL" id="KAF8795858.1"/>
    </source>
</evidence>
<evidence type="ECO:0000256" key="4">
    <source>
        <dbReference type="ARBA" id="ARBA00023136"/>
    </source>
</evidence>
<keyword evidence="3 5" id="KW-1133">Transmembrane helix</keyword>
<dbReference type="PANTHER" id="PTHR45620">
    <property type="entry name" value="PDF RECEPTOR-LIKE PROTEIN-RELATED"/>
    <property type="match status" value="1"/>
</dbReference>
<evidence type="ECO:0000256" key="3">
    <source>
        <dbReference type="ARBA" id="ARBA00022989"/>
    </source>
</evidence>
<reference evidence="6" key="2">
    <citation type="submission" date="2020-06" db="EMBL/GenBank/DDBJ databases">
        <authorList>
            <person name="Sheffer M."/>
        </authorList>
    </citation>
    <scope>NUCLEOTIDE SEQUENCE</scope>
</reference>
<comment type="caution">
    <text evidence="6">The sequence shown here is derived from an EMBL/GenBank/DDBJ whole genome shotgun (WGS) entry which is preliminary data.</text>
</comment>
<keyword evidence="2 5" id="KW-0812">Transmembrane</keyword>
<dbReference type="PANTHER" id="PTHR45620:SF42">
    <property type="entry name" value="G-PROTEIN COUPLED RECEPTOR SEB-2"/>
    <property type="match status" value="1"/>
</dbReference>
<dbReference type="GO" id="GO:0007188">
    <property type="term" value="P:adenylate cyclase-modulating G protein-coupled receptor signaling pathway"/>
    <property type="evidence" value="ECO:0007669"/>
    <property type="project" value="TreeGrafter"/>
</dbReference>
<comment type="subcellular location">
    <subcellularLocation>
        <location evidence="1">Membrane</location>
        <topology evidence="1">Multi-pass membrane protein</topology>
    </subcellularLocation>
</comment>
<reference evidence="6" key="1">
    <citation type="journal article" date="2020" name="bioRxiv">
        <title>Chromosome-level reference genome of the European wasp spider Argiope bruennichi: a resource for studies on range expansion and evolutionary adaptation.</title>
        <authorList>
            <person name="Sheffer M.M."/>
            <person name="Hoppe A."/>
            <person name="Krehenwinkel H."/>
            <person name="Uhl G."/>
            <person name="Kuss A.W."/>
            <person name="Jensen L."/>
            <person name="Jensen C."/>
            <person name="Gillespie R.G."/>
            <person name="Hoff K.J."/>
            <person name="Prost S."/>
        </authorList>
    </citation>
    <scope>NUCLEOTIDE SEQUENCE</scope>
</reference>
<dbReference type="InterPro" id="IPR000832">
    <property type="entry name" value="GPCR_2_secretin-like"/>
</dbReference>
<dbReference type="AlphaFoldDB" id="A0A8T0G0C0"/>
<evidence type="ECO:0000256" key="5">
    <source>
        <dbReference type="SAM" id="Phobius"/>
    </source>
</evidence>
<dbReference type="GO" id="GO:0005886">
    <property type="term" value="C:plasma membrane"/>
    <property type="evidence" value="ECO:0007669"/>
    <property type="project" value="TreeGrafter"/>
</dbReference>
<gene>
    <name evidence="6" type="ORF">HNY73_000309</name>
</gene>
<dbReference type="InterPro" id="IPR050332">
    <property type="entry name" value="GPCR_2"/>
</dbReference>
<proteinExistence type="predicted"/>
<dbReference type="InterPro" id="IPR017983">
    <property type="entry name" value="GPCR_2_secretin-like_CS"/>
</dbReference>
<accession>A0A8T0G0C0</accession>
<feature type="transmembrane region" description="Helical" evidence="5">
    <location>
        <begin position="21"/>
        <end position="45"/>
    </location>
</feature>
<dbReference type="Pfam" id="PF00002">
    <property type="entry name" value="7tm_2"/>
    <property type="match status" value="1"/>
</dbReference>
<dbReference type="PRINTS" id="PR00249">
    <property type="entry name" value="GPCRSECRETIN"/>
</dbReference>
<dbReference type="EMBL" id="JABXBU010000001">
    <property type="protein sequence ID" value="KAF8795858.1"/>
    <property type="molecule type" value="Genomic_DNA"/>
</dbReference>
<evidence type="ECO:0000256" key="2">
    <source>
        <dbReference type="ARBA" id="ARBA00022692"/>
    </source>
</evidence>
<keyword evidence="7" id="KW-1185">Reference proteome</keyword>
<protein>
    <submittedName>
        <fullName evidence="6">Calcitonin gene-related peptide type 1 like protein</fullName>
    </submittedName>
</protein>
<evidence type="ECO:0000256" key="1">
    <source>
        <dbReference type="ARBA" id="ARBA00004141"/>
    </source>
</evidence>
<dbReference type="Gene3D" id="1.20.1070.10">
    <property type="entry name" value="Rhodopsin 7-helix transmembrane proteins"/>
    <property type="match status" value="1"/>
</dbReference>
<feature type="transmembrane region" description="Helical" evidence="5">
    <location>
        <begin position="69"/>
        <end position="88"/>
    </location>
</feature>
<dbReference type="GO" id="GO:0008528">
    <property type="term" value="F:G protein-coupled peptide receptor activity"/>
    <property type="evidence" value="ECO:0007669"/>
    <property type="project" value="TreeGrafter"/>
</dbReference>